<protein>
    <recommendedName>
        <fullName evidence="3">Homing endonuclease LAGLIDADG domain-containing protein</fullName>
    </recommendedName>
</protein>
<evidence type="ECO:0000313" key="2">
    <source>
        <dbReference type="Proteomes" id="UP001596297"/>
    </source>
</evidence>
<gene>
    <name evidence="1" type="ORF">ACFP81_07945</name>
</gene>
<reference evidence="2" key="1">
    <citation type="journal article" date="2019" name="Int. J. Syst. Evol. Microbiol.">
        <title>The Global Catalogue of Microorganisms (GCM) 10K type strain sequencing project: providing services to taxonomists for standard genome sequencing and annotation.</title>
        <authorList>
            <consortium name="The Broad Institute Genomics Platform"/>
            <consortium name="The Broad Institute Genome Sequencing Center for Infectious Disease"/>
            <person name="Wu L."/>
            <person name="Ma J."/>
        </authorList>
    </citation>
    <scope>NUCLEOTIDE SEQUENCE [LARGE SCALE GENOMIC DNA]</scope>
    <source>
        <strain evidence="2">CGMCC 1.15772</strain>
    </source>
</reference>
<organism evidence="1 2">
    <name type="scientific">Deinococcus lacus</name>
    <dbReference type="NCBI Taxonomy" id="392561"/>
    <lineage>
        <taxon>Bacteria</taxon>
        <taxon>Thermotogati</taxon>
        <taxon>Deinococcota</taxon>
        <taxon>Deinococci</taxon>
        <taxon>Deinococcales</taxon>
        <taxon>Deinococcaceae</taxon>
        <taxon>Deinococcus</taxon>
    </lineage>
</organism>
<sequence>MPEPQSFEAGLLLGILIGEGHFGGDGKQPQITLRMHTRHERLFRYLLTLCPEAKLYGPYDHGGRQYFQWMVRGQALRDRLVPLLDSLPLAEIDEHVYARYQEMKQRYAL</sequence>
<evidence type="ECO:0008006" key="3">
    <source>
        <dbReference type="Google" id="ProtNLM"/>
    </source>
</evidence>
<dbReference type="EMBL" id="JBHSWD010000001">
    <property type="protein sequence ID" value="MFC6591944.1"/>
    <property type="molecule type" value="Genomic_DNA"/>
</dbReference>
<accession>A0ABW1YCK2</accession>
<name>A0ABW1YCK2_9DEIO</name>
<dbReference type="Proteomes" id="UP001596297">
    <property type="component" value="Unassembled WGS sequence"/>
</dbReference>
<keyword evidence="2" id="KW-1185">Reference proteome</keyword>
<proteinExistence type="predicted"/>
<evidence type="ECO:0000313" key="1">
    <source>
        <dbReference type="EMBL" id="MFC6591944.1"/>
    </source>
</evidence>
<comment type="caution">
    <text evidence="1">The sequence shown here is derived from an EMBL/GenBank/DDBJ whole genome shotgun (WGS) entry which is preliminary data.</text>
</comment>